<keyword evidence="3" id="KW-1185">Reference proteome</keyword>
<name>A0A4Y9Y999_9AGAM</name>
<evidence type="ECO:0000313" key="2">
    <source>
        <dbReference type="EMBL" id="TFY58468.1"/>
    </source>
</evidence>
<proteinExistence type="predicted"/>
<reference evidence="2 3" key="1">
    <citation type="submission" date="2019-02" db="EMBL/GenBank/DDBJ databases">
        <title>Genome sequencing of the rare red list fungi Dentipellis fragilis.</title>
        <authorList>
            <person name="Buettner E."/>
            <person name="Kellner H."/>
        </authorList>
    </citation>
    <scope>NUCLEOTIDE SEQUENCE [LARGE SCALE GENOMIC DNA]</scope>
    <source>
        <strain evidence="2 3">DSM 105465</strain>
    </source>
</reference>
<comment type="caution">
    <text evidence="2">The sequence shown here is derived from an EMBL/GenBank/DDBJ whole genome shotgun (WGS) entry which is preliminary data.</text>
</comment>
<evidence type="ECO:0000256" key="1">
    <source>
        <dbReference type="SAM" id="MobiDB-lite"/>
    </source>
</evidence>
<evidence type="ECO:0000313" key="3">
    <source>
        <dbReference type="Proteomes" id="UP000298327"/>
    </source>
</evidence>
<sequence>MVDNRSHASGPNPDPGFGPGSGSGSGSRFVARKIEYSTKHDGTMLYHRPSSDDVLRPVLPRTPQASDDVSAIIYGGAGNPSRRPDGGGAVKLHGTPALLTLHTSLVLVHIWPRDVTVLRNWNWSDAILPLSDEPASPRAAGSGRGHDVHRARVEHVLSALNSISRIRVYGGQYTDDDKDKNTSRGARPQARLRIYTVYCLRTVYAGPRLPSPSLSLSLTVGLGARSGPVQRLVYVYKASAPRPEVYPHAHRIAPEYRITVSRNPEVARRLDIVHRLSVNELRS</sequence>
<accession>A0A4Y9Y999</accession>
<dbReference type="EMBL" id="SEOQ01000680">
    <property type="protein sequence ID" value="TFY58468.1"/>
    <property type="molecule type" value="Genomic_DNA"/>
</dbReference>
<dbReference type="AlphaFoldDB" id="A0A4Y9Y999"/>
<protein>
    <submittedName>
        <fullName evidence="2">Uncharacterized protein</fullName>
    </submittedName>
</protein>
<dbReference type="Proteomes" id="UP000298327">
    <property type="component" value="Unassembled WGS sequence"/>
</dbReference>
<gene>
    <name evidence="2" type="ORF">EVG20_g8138</name>
</gene>
<organism evidence="2 3">
    <name type="scientific">Dentipellis fragilis</name>
    <dbReference type="NCBI Taxonomy" id="205917"/>
    <lineage>
        <taxon>Eukaryota</taxon>
        <taxon>Fungi</taxon>
        <taxon>Dikarya</taxon>
        <taxon>Basidiomycota</taxon>
        <taxon>Agaricomycotina</taxon>
        <taxon>Agaricomycetes</taxon>
        <taxon>Russulales</taxon>
        <taxon>Hericiaceae</taxon>
        <taxon>Dentipellis</taxon>
    </lineage>
</organism>
<feature type="region of interest" description="Disordered" evidence="1">
    <location>
        <begin position="1"/>
        <end position="26"/>
    </location>
</feature>